<dbReference type="AlphaFoldDB" id="A0A069RDU0"/>
<feature type="domain" description="Flagellar Assembly Protein A N-terminal region" evidence="3">
    <location>
        <begin position="16"/>
        <end position="191"/>
    </location>
</feature>
<dbReference type="RefSeq" id="WP_038265265.1">
    <property type="nucleotide sequence ID" value="NZ_FSRH01000002.1"/>
</dbReference>
<sequence>MKDFFTIKSKAGNYTIELLVSKDRLQAYIRICADEDIDGESQEKIKEENLLKVLEENKINYGIDIEQIKRIADDEILNVEVKIAQGKSKSDGENSHAKLHFDINPDRKPKIDEKGRMDFKELGNINNVKKEQILAEKTLPTEGQDGIDVYGAAIKSNSGKNIEFKYGKNVRISEDGLKVISEADGKVEFSEGRISVNNVMNINGDIDTATGNIRFNGDVEIRGDVKTGFLLQAEGNVHVYGVIEGATVKAKGTIVVEGGIQGNDKADIFAEKGIVCRYIENSKDIKSEGDITTDFIIHSNIHCQGSLNLMGKKSMIVGGTTFVRKNIDTGFLGSVMGTKTDINVGIDDNMRIKLQAYYDEREFVIKNIKSLGDSIQAFKKAANSSNMDPEKKKLIQKSVNTYNGLVEKLKILDLEIKNLQNQIAHLSNGFINVRNTVYPGVKITMGNSVKYIRNETEPCRIVLENNEVALKNI</sequence>
<evidence type="ECO:0000256" key="2">
    <source>
        <dbReference type="SAM" id="MobiDB-lite"/>
    </source>
</evidence>
<comment type="caution">
    <text evidence="4">The sequence shown here is derived from an EMBL/GenBank/DDBJ whole genome shotgun (WGS) entry which is preliminary data.</text>
</comment>
<dbReference type="OrthoDB" id="9816426at2"/>
<dbReference type="PANTHER" id="PTHR38032:SF1">
    <property type="entry name" value="RNA-BINDING PROTEIN KHPB N-TERMINAL DOMAIN-CONTAINING PROTEIN"/>
    <property type="match status" value="1"/>
</dbReference>
<dbReference type="InterPro" id="IPR046866">
    <property type="entry name" value="FapA_N"/>
</dbReference>
<dbReference type="Pfam" id="PF03961">
    <property type="entry name" value="FapA"/>
    <property type="match status" value="1"/>
</dbReference>
<dbReference type="GO" id="GO:0000902">
    <property type="term" value="P:cell morphogenesis"/>
    <property type="evidence" value="ECO:0007669"/>
    <property type="project" value="InterPro"/>
</dbReference>
<keyword evidence="5" id="KW-1185">Reference proteome</keyword>
<name>A0A069RDU0_PEPLI</name>
<dbReference type="SUPFAM" id="SSF63848">
    <property type="entry name" value="Cell-division inhibitor MinC, C-terminal domain"/>
    <property type="match status" value="1"/>
</dbReference>
<dbReference type="InterPro" id="IPR005646">
    <property type="entry name" value="FapA"/>
</dbReference>
<proteinExistence type="predicted"/>
<dbReference type="InterPro" id="IPR036145">
    <property type="entry name" value="MinC_C_sf"/>
</dbReference>
<feature type="region of interest" description="Disordered" evidence="2">
    <location>
        <begin position="88"/>
        <end position="112"/>
    </location>
</feature>
<reference evidence="4 5" key="1">
    <citation type="submission" date="2014-03" db="EMBL/GenBank/DDBJ databases">
        <title>Genome sequence of Clostridium litorale W6, DSM 5388.</title>
        <authorList>
            <person name="Poehlein A."/>
            <person name="Jagirdar A."/>
            <person name="Khonsari B."/>
            <person name="Chibani C.M."/>
            <person name="Gutierrez Gutierrez D.A."/>
            <person name="Davydova E."/>
            <person name="Alghaithi H.S."/>
            <person name="Nair K.P."/>
            <person name="Dhamotharan K."/>
            <person name="Chandran L."/>
            <person name="G W."/>
            <person name="Daniel R."/>
        </authorList>
    </citation>
    <scope>NUCLEOTIDE SEQUENCE [LARGE SCALE GENOMIC DNA]</scope>
    <source>
        <strain evidence="4 5">W6</strain>
    </source>
</reference>
<protein>
    <recommendedName>
        <fullName evidence="3">Flagellar Assembly Protein A N-terminal region domain-containing protein</fullName>
    </recommendedName>
</protein>
<evidence type="ECO:0000259" key="3">
    <source>
        <dbReference type="Pfam" id="PF20250"/>
    </source>
</evidence>
<gene>
    <name evidence="4" type="ORF">CLIT_11c02200</name>
</gene>
<organism evidence="4 5">
    <name type="scientific">Peptoclostridium litorale DSM 5388</name>
    <dbReference type="NCBI Taxonomy" id="1121324"/>
    <lineage>
        <taxon>Bacteria</taxon>
        <taxon>Bacillati</taxon>
        <taxon>Bacillota</taxon>
        <taxon>Clostridia</taxon>
        <taxon>Peptostreptococcales</taxon>
        <taxon>Peptoclostridiaceae</taxon>
        <taxon>Peptoclostridium</taxon>
    </lineage>
</organism>
<dbReference type="PANTHER" id="PTHR38032">
    <property type="entry name" value="POLYMERASE-RELATED"/>
    <property type="match status" value="1"/>
</dbReference>
<dbReference type="STRING" id="1121324.CLIT_11c02200"/>
<accession>A0A069RDU0</accession>
<evidence type="ECO:0000313" key="5">
    <source>
        <dbReference type="Proteomes" id="UP000027946"/>
    </source>
</evidence>
<dbReference type="eggNOG" id="COG1315">
    <property type="taxonomic scope" value="Bacteria"/>
</dbReference>
<keyword evidence="1" id="KW-0175">Coiled coil</keyword>
<dbReference type="Pfam" id="PF20250">
    <property type="entry name" value="FapA_N"/>
    <property type="match status" value="1"/>
</dbReference>
<evidence type="ECO:0000313" key="4">
    <source>
        <dbReference type="EMBL" id="KDR95191.1"/>
    </source>
</evidence>
<dbReference type="Proteomes" id="UP000027946">
    <property type="component" value="Unassembled WGS sequence"/>
</dbReference>
<dbReference type="EMBL" id="JJMM01000011">
    <property type="protein sequence ID" value="KDR95191.1"/>
    <property type="molecule type" value="Genomic_DNA"/>
</dbReference>
<dbReference type="InterPro" id="IPR046865">
    <property type="entry name" value="FapA_b_solenoid"/>
</dbReference>
<feature type="coiled-coil region" evidence="1">
    <location>
        <begin position="402"/>
        <end position="429"/>
    </location>
</feature>
<evidence type="ECO:0000256" key="1">
    <source>
        <dbReference type="SAM" id="Coils"/>
    </source>
</evidence>